<protein>
    <recommendedName>
        <fullName evidence="3">NIPSNAP family protein</fullName>
    </recommendedName>
</protein>
<gene>
    <name evidence="1" type="ORF">ED312_20820</name>
</gene>
<keyword evidence="2" id="KW-1185">Reference proteome</keyword>
<accession>A0A3N0DQW0</accession>
<dbReference type="Proteomes" id="UP000267469">
    <property type="component" value="Unassembled WGS sequence"/>
</dbReference>
<name>A0A3N0DQW0_SINP1</name>
<dbReference type="AlphaFoldDB" id="A0A3N0DQW0"/>
<evidence type="ECO:0000313" key="1">
    <source>
        <dbReference type="EMBL" id="RNL77856.1"/>
    </source>
</evidence>
<evidence type="ECO:0000313" key="2">
    <source>
        <dbReference type="Proteomes" id="UP000267469"/>
    </source>
</evidence>
<evidence type="ECO:0008006" key="3">
    <source>
        <dbReference type="Google" id="ProtNLM"/>
    </source>
</evidence>
<comment type="caution">
    <text evidence="1">The sequence shown here is derived from an EMBL/GenBank/DDBJ whole genome shotgun (WGS) entry which is preliminary data.</text>
</comment>
<sequence>MIFAGLALTGMMSVYGQQNVFAFFEYDIRTDKEDAFINGYTRDLEWQRAQGDDWSWIGWFVQNGSRRGRFVDATPDHTWADFDDWKVDGAENSQYNRIHWLPYVKNPSGSYKEILAMYSNYKADWYKSKYLQVYYLHTNGTDDGKNIMAYLAQVKPQLSKRLGGLSFIWMKTVSGGNPATYLLFIALNRTEDLKLCDGIFRISESGNPERKYEGLIKNIESELWVYSAELSLFPHAGE</sequence>
<organism evidence="1 2">
    <name type="scientific">Sinomicrobium pectinilyticum</name>
    <dbReference type="NCBI Taxonomy" id="1084421"/>
    <lineage>
        <taxon>Bacteria</taxon>
        <taxon>Pseudomonadati</taxon>
        <taxon>Bacteroidota</taxon>
        <taxon>Flavobacteriia</taxon>
        <taxon>Flavobacteriales</taxon>
        <taxon>Flavobacteriaceae</taxon>
        <taxon>Sinomicrobium</taxon>
    </lineage>
</organism>
<dbReference type="EMBL" id="RJTM01000158">
    <property type="protein sequence ID" value="RNL77856.1"/>
    <property type="molecule type" value="Genomic_DNA"/>
</dbReference>
<reference evidence="1 2" key="1">
    <citation type="submission" date="2018-10" db="EMBL/GenBank/DDBJ databases">
        <title>Sinomicrobium pectinilyticum sp. nov., a pectinase-producing bacterium isolated from alkaline and saline soil, and emended description of the genus Sinomicrobium.</title>
        <authorList>
            <person name="Cheng B."/>
            <person name="Li C."/>
            <person name="Lai Q."/>
            <person name="Du M."/>
            <person name="Shao Z."/>
            <person name="Xu P."/>
            <person name="Yang C."/>
        </authorList>
    </citation>
    <scope>NUCLEOTIDE SEQUENCE [LARGE SCALE GENOMIC DNA]</scope>
    <source>
        <strain evidence="1 2">5DNS001</strain>
    </source>
</reference>
<proteinExistence type="predicted"/>